<dbReference type="EMBL" id="MH990675">
    <property type="protein sequence ID" value="QAX89328.1"/>
    <property type="molecule type" value="Genomic_DNA"/>
</dbReference>
<evidence type="ECO:0000313" key="9">
    <source>
        <dbReference type="EMBL" id="QAX89500.1"/>
    </source>
</evidence>
<evidence type="ECO:0000313" key="3">
    <source>
        <dbReference type="EMBL" id="QAX89140.1"/>
    </source>
</evidence>
<evidence type="ECO:0000313" key="2">
    <source>
        <dbReference type="EMBL" id="QAX89102.1"/>
    </source>
</evidence>
<dbReference type="EMBL" id="MH990683">
    <property type="protein sequence ID" value="QAX89619.1"/>
    <property type="molecule type" value="Genomic_DNA"/>
</dbReference>
<evidence type="ECO:0000313" key="8">
    <source>
        <dbReference type="EMBL" id="QAX89461.1"/>
    </source>
</evidence>
<feature type="transmembrane region" description="Helical" evidence="1">
    <location>
        <begin position="36"/>
        <end position="54"/>
    </location>
</feature>
<accession>A0A411ANF2</accession>
<protein>
    <submittedName>
        <fullName evidence="9">Uncharacterized protein</fullName>
    </submittedName>
</protein>
<dbReference type="EMBL" id="MH990670">
    <property type="protein sequence ID" value="QAX89102.1"/>
    <property type="molecule type" value="Genomic_DNA"/>
</dbReference>
<evidence type="ECO:0000313" key="11">
    <source>
        <dbReference type="EMBL" id="QAX89619.1"/>
    </source>
</evidence>
<keyword evidence="1" id="KW-0472">Membrane</keyword>
<dbReference type="AlphaFoldDB" id="A0A411ANF2"/>
<dbReference type="EMBL" id="MH990672">
    <property type="protein sequence ID" value="QAX89189.1"/>
    <property type="molecule type" value="Genomic_DNA"/>
</dbReference>
<dbReference type="EMBL" id="MH990674">
    <property type="protein sequence ID" value="QAX89281.1"/>
    <property type="molecule type" value="Genomic_DNA"/>
</dbReference>
<dbReference type="EMBL" id="MH990682">
    <property type="protein sequence ID" value="QAX89580.1"/>
    <property type="molecule type" value="Genomic_DNA"/>
</dbReference>
<evidence type="ECO:0000313" key="5">
    <source>
        <dbReference type="EMBL" id="QAX89281.1"/>
    </source>
</evidence>
<organism evidence="9">
    <name type="scientific">Proteus mirabilis</name>
    <dbReference type="NCBI Taxonomy" id="584"/>
    <lineage>
        <taxon>Bacteria</taxon>
        <taxon>Pseudomonadati</taxon>
        <taxon>Pseudomonadota</taxon>
        <taxon>Gammaproteobacteria</taxon>
        <taxon>Enterobacterales</taxon>
        <taxon>Morganellaceae</taxon>
        <taxon>Proteus</taxon>
    </lineage>
</organism>
<keyword evidence="1" id="KW-0812">Transmembrane</keyword>
<gene>
    <name evidence="6" type="ORF">1_SGI1-B_023</name>
    <name evidence="2" type="ORF">1_SGI1-O_023</name>
    <name evidence="10" type="ORF">2_SGI1-B_023</name>
    <name evidence="8" type="ORF">2_SGI1-C_022</name>
    <name evidence="7" type="ORF">2_SGI1-O_022</name>
    <name evidence="9" type="ORF">3_SGI1-C_022</name>
    <name evidence="11" type="ORF">4_SGI1-C_022</name>
    <name evidence="3" type="ORF">SGI1-I_022</name>
    <name evidence="4" type="ORF">SGI1-PmCA14_022</name>
    <name evidence="5" type="ORF">SGI1-PmCA46_022</name>
</gene>
<evidence type="ECO:0000313" key="4">
    <source>
        <dbReference type="EMBL" id="QAX89189.1"/>
    </source>
</evidence>
<dbReference type="EMBL" id="MH990677">
    <property type="protein sequence ID" value="QAX89367.1"/>
    <property type="molecule type" value="Genomic_DNA"/>
</dbReference>
<sequence>MKANALDLEKCCFGPATVYNSYINQSDSNVKFIRKWLFDGFWVMFSFLKMSCIFRSRFLMLFR</sequence>
<evidence type="ECO:0000313" key="10">
    <source>
        <dbReference type="EMBL" id="QAX89580.1"/>
    </source>
</evidence>
<keyword evidence="1" id="KW-1133">Transmembrane helix</keyword>
<dbReference type="EMBL" id="MH990679">
    <property type="protein sequence ID" value="QAX89461.1"/>
    <property type="molecule type" value="Genomic_DNA"/>
</dbReference>
<evidence type="ECO:0000313" key="7">
    <source>
        <dbReference type="EMBL" id="QAX89367.1"/>
    </source>
</evidence>
<dbReference type="EMBL" id="MH990671">
    <property type="protein sequence ID" value="QAX89140.1"/>
    <property type="molecule type" value="Genomic_DNA"/>
</dbReference>
<reference evidence="9" key="1">
    <citation type="submission" date="2018-09" db="EMBL/GenBank/DDBJ databases">
        <title>Distribution and characteristics of SGI1/PGI2 genomic island from Proteus strains in China.</title>
        <authorList>
            <person name="Xiao T."/>
            <person name="Wang D."/>
        </authorList>
    </citation>
    <scope>NUCLEOTIDE SEQUENCE</scope>
    <source>
        <strain evidence="2">08MAS2393</strain>
        <strain evidence="3">09MAS2416</strain>
        <strain evidence="4">CA120914</strain>
        <strain evidence="5">CA140446</strain>
        <strain evidence="6">CA140746</strain>
        <strain evidence="7">CA150076</strain>
        <strain evidence="8">CA150323</strain>
        <strain evidence="9">CA150801</strain>
        <strain evidence="10">CA151922</strain>
        <strain evidence="11">CA152390</strain>
    </source>
</reference>
<proteinExistence type="predicted"/>
<evidence type="ECO:0000313" key="6">
    <source>
        <dbReference type="EMBL" id="QAX89328.1"/>
    </source>
</evidence>
<dbReference type="EMBL" id="MH990680">
    <property type="protein sequence ID" value="QAX89500.1"/>
    <property type="molecule type" value="Genomic_DNA"/>
</dbReference>
<evidence type="ECO:0000256" key="1">
    <source>
        <dbReference type="SAM" id="Phobius"/>
    </source>
</evidence>
<name>A0A411ANF2_PROMI</name>